<dbReference type="RefSeq" id="WP_113983245.1">
    <property type="nucleotide sequence ID" value="NZ_QMEY01000012.1"/>
</dbReference>
<feature type="region of interest" description="Disordered" evidence="3">
    <location>
        <begin position="537"/>
        <end position="582"/>
    </location>
</feature>
<evidence type="ECO:0000313" key="7">
    <source>
        <dbReference type="Proteomes" id="UP000253303"/>
    </source>
</evidence>
<evidence type="ECO:0000313" key="6">
    <source>
        <dbReference type="EMBL" id="RBQ17237.1"/>
    </source>
</evidence>
<name>A0A366LU03_9ACTN</name>
<feature type="compositionally biased region" description="Low complexity" evidence="3">
    <location>
        <begin position="563"/>
        <end position="574"/>
    </location>
</feature>
<dbReference type="SUPFAM" id="SSF48452">
    <property type="entry name" value="TPR-like"/>
    <property type="match status" value="1"/>
</dbReference>
<dbReference type="InterPro" id="IPR036388">
    <property type="entry name" value="WH-like_DNA-bd_sf"/>
</dbReference>
<dbReference type="EMBL" id="QMEY01000012">
    <property type="protein sequence ID" value="RBQ17237.1"/>
    <property type="molecule type" value="Genomic_DNA"/>
</dbReference>
<dbReference type="InterPro" id="IPR005158">
    <property type="entry name" value="BTAD"/>
</dbReference>
<protein>
    <recommendedName>
        <fullName evidence="5">Bacterial transcriptional activator domain-containing protein</fullName>
    </recommendedName>
</protein>
<dbReference type="OrthoDB" id="8444614at2"/>
<keyword evidence="7" id="KW-1185">Reference proteome</keyword>
<proteinExistence type="predicted"/>
<evidence type="ECO:0000256" key="4">
    <source>
        <dbReference type="SAM" id="Phobius"/>
    </source>
</evidence>
<dbReference type="GO" id="GO:0006355">
    <property type="term" value="P:regulation of DNA-templated transcription"/>
    <property type="evidence" value="ECO:0007669"/>
    <property type="project" value="TreeGrafter"/>
</dbReference>
<feature type="transmembrane region" description="Helical" evidence="4">
    <location>
        <begin position="21"/>
        <end position="43"/>
    </location>
</feature>
<feature type="domain" description="Bacterial transcriptional activator" evidence="5">
    <location>
        <begin position="679"/>
        <end position="819"/>
    </location>
</feature>
<keyword evidence="2" id="KW-0804">Transcription</keyword>
<evidence type="ECO:0000256" key="3">
    <source>
        <dbReference type="SAM" id="MobiDB-lite"/>
    </source>
</evidence>
<dbReference type="Proteomes" id="UP000253303">
    <property type="component" value="Unassembled WGS sequence"/>
</dbReference>
<feature type="transmembrane region" description="Helical" evidence="4">
    <location>
        <begin position="171"/>
        <end position="192"/>
    </location>
</feature>
<organism evidence="6 7">
    <name type="scientific">Spongiactinospora rosea</name>
    <dbReference type="NCBI Taxonomy" id="2248750"/>
    <lineage>
        <taxon>Bacteria</taxon>
        <taxon>Bacillati</taxon>
        <taxon>Actinomycetota</taxon>
        <taxon>Actinomycetes</taxon>
        <taxon>Streptosporangiales</taxon>
        <taxon>Streptosporangiaceae</taxon>
        <taxon>Spongiactinospora</taxon>
    </lineage>
</organism>
<dbReference type="GO" id="GO:0003677">
    <property type="term" value="F:DNA binding"/>
    <property type="evidence" value="ECO:0007669"/>
    <property type="project" value="TreeGrafter"/>
</dbReference>
<evidence type="ECO:0000259" key="5">
    <source>
        <dbReference type="SMART" id="SM01043"/>
    </source>
</evidence>
<dbReference type="InterPro" id="IPR051677">
    <property type="entry name" value="AfsR-DnrI-RedD_regulator"/>
</dbReference>
<keyword evidence="4" id="KW-0472">Membrane</keyword>
<keyword evidence="4" id="KW-1133">Transmembrane helix</keyword>
<dbReference type="Gene3D" id="1.10.10.10">
    <property type="entry name" value="Winged helix-like DNA-binding domain superfamily/Winged helix DNA-binding domain"/>
    <property type="match status" value="1"/>
</dbReference>
<comment type="caution">
    <text evidence="6">The sequence shown here is derived from an EMBL/GenBank/DDBJ whole genome shotgun (WGS) entry which is preliminary data.</text>
</comment>
<dbReference type="InterPro" id="IPR011990">
    <property type="entry name" value="TPR-like_helical_dom_sf"/>
</dbReference>
<dbReference type="Pfam" id="PF03704">
    <property type="entry name" value="BTAD"/>
    <property type="match status" value="1"/>
</dbReference>
<sequence length="830" mass="88180">MTSRRQLGPGPGPDRVALRAAGSAVLLAAVLLGLPLTLLWMAGSPIPQRLPAWPDVHAALLRPDDGSLLLGVIKYIGWLSWLCFAGSVILELAARLLRRPAPLLPGISGIQRLATRLLTSISLLITSAHLTPATSGNALPVAASTYLGSPPPAPASAPTQPPSSGSAPATVPVLSITFAGGMLAGGILATLTRLRHRQRQHRQPGHRIALPAAPEAVREERRLHRLAADTVPPRIHQALNTFATALHAAGRPVPDVLALHVTADAAELWLPPPAPAPSPFVAVASLGHGSQADAIVRWRLPQPDAAVSTGRPGLTPLPGLLTIGRTHHGGHLLIDTETLGLITCHGPADLINEVLHAAAIEAATTGSREVLLVGFPHLTALAPPALPEAARHLPSLDAALEALTRRREEIHQIHTDDLRTRRAHAPLACPAFTLLISTIPPTPDEEQRLAAITTSPGLAALIPCPPSIGADHSPSARLPDPAIPLHPQRARLETVAITPAGEFQLRLHTYGITLHPQRLTTGQITAITTLLATATDLASTPADPPPAALSPAHNGHRAQRGTRSASPPASARSAAEPHRQHGPAGTVRLCLLGPVELHGTASPLRPKHLELVVLLAVHGKLHRDQLRTFLGPDPDHPKPADQVRQLISRTRGQLGPTPDGTDRILHDGHSIYRLDEIEVDWDHFQHLATTRRRDATAVDDLTAALNLVRGRPIADRDYWWLDPQITETMTAAIIDTAHQLATLHLEAAEPGAAATTARRGLATDPTAEQLWRVLMSAEHAAGNITAVHHAWQSCLAQIADIAMDGEPHPATTRLYRRLTSPSAARTPRRS</sequence>
<dbReference type="SMART" id="SM01043">
    <property type="entry name" value="BTAD"/>
    <property type="match status" value="1"/>
</dbReference>
<accession>A0A366LU03</accession>
<dbReference type="PANTHER" id="PTHR35807">
    <property type="entry name" value="TRANSCRIPTIONAL REGULATOR REDD-RELATED"/>
    <property type="match status" value="1"/>
</dbReference>
<evidence type="ECO:0000256" key="1">
    <source>
        <dbReference type="ARBA" id="ARBA00023015"/>
    </source>
</evidence>
<reference evidence="6 7" key="1">
    <citation type="submission" date="2018-06" db="EMBL/GenBank/DDBJ databases">
        <title>Sphaerisporangium craniellae sp. nov., isolated from a marine sponge in the South China Sea.</title>
        <authorList>
            <person name="Li L."/>
        </authorList>
    </citation>
    <scope>NUCLEOTIDE SEQUENCE [LARGE SCALE GENOMIC DNA]</scope>
    <source>
        <strain evidence="6 7">LHW63015</strain>
    </source>
</reference>
<evidence type="ECO:0000256" key="2">
    <source>
        <dbReference type="ARBA" id="ARBA00023163"/>
    </source>
</evidence>
<keyword evidence="4" id="KW-0812">Transmembrane</keyword>
<feature type="transmembrane region" description="Helical" evidence="4">
    <location>
        <begin position="75"/>
        <end position="93"/>
    </location>
</feature>
<dbReference type="PANTHER" id="PTHR35807:SF1">
    <property type="entry name" value="TRANSCRIPTIONAL REGULATOR REDD"/>
    <property type="match status" value="1"/>
</dbReference>
<gene>
    <name evidence="6" type="ORF">DP939_25150</name>
</gene>
<keyword evidence="1" id="KW-0805">Transcription regulation</keyword>
<dbReference type="AlphaFoldDB" id="A0A366LU03"/>
<dbReference type="Gene3D" id="1.25.40.10">
    <property type="entry name" value="Tetratricopeptide repeat domain"/>
    <property type="match status" value="1"/>
</dbReference>